<evidence type="ECO:0000256" key="1">
    <source>
        <dbReference type="ARBA" id="ARBA00004114"/>
    </source>
</evidence>
<dbReference type="PANTHER" id="PTHR20544">
    <property type="entry name" value="CENTROSOMAL PROTEIN CEP135"/>
    <property type="match status" value="1"/>
</dbReference>
<feature type="coiled-coil region" evidence="5">
    <location>
        <begin position="323"/>
        <end position="420"/>
    </location>
</feature>
<dbReference type="GO" id="GO:0005814">
    <property type="term" value="C:centriole"/>
    <property type="evidence" value="ECO:0007669"/>
    <property type="project" value="UniProtKB-SubCell"/>
</dbReference>
<evidence type="ECO:0000256" key="5">
    <source>
        <dbReference type="SAM" id="Coils"/>
    </source>
</evidence>
<dbReference type="Proteomes" id="UP000007266">
    <property type="component" value="Linkage group 4"/>
</dbReference>
<protein>
    <submittedName>
        <fullName evidence="7">Uncharacterized protein</fullName>
    </submittedName>
</protein>
<dbReference type="EMBL" id="KQ971338">
    <property type="protein sequence ID" value="KYB28000.1"/>
    <property type="molecule type" value="Genomic_DNA"/>
</dbReference>
<feature type="coiled-coil region" evidence="5">
    <location>
        <begin position="606"/>
        <end position="819"/>
    </location>
</feature>
<dbReference type="OMA" id="QGRENTM"/>
<keyword evidence="8" id="KW-1185">Reference proteome</keyword>
<sequence>MEMKAAKLREELDELGYYLTFSHESVPLVEKLVADLKTTTQSLQKYMKIAQNAIEERDNLQLGAEPYRCDNARLVKECNELHQQFLREREENEKIQRDLKRRLESLKQENIDCLTEREKLKAKIKQLEVEIVNCGEILLNPKQKPKPGLKSASTTALVGQKSTRKAKNFELNSAMALADQKIANLSKDVKKLKEHNLQLIEANEVLQSQLNNRDKEIKRLSGLLEGGRPIQAIKKDCTCNCTCTNKDLHEGGSDQLNKVLQEKHVLENRLKDALAKQHEAMKRCMHLAERNKLLEKEMKDIDHLALAVEAECNNTVKNNAEKVNRLQDRMQESLIQIQTLERENNQLKQDTKELSEKLDAITGEKKHLQTVLETSLEEKKRLTDKINNFTIIEHDLNMEIDRLNRLSAEQKKKIAELESLVDSKAHTEEAKRITSDVSPSRGKPKIKKKPPKKPSKSGSPVQPSLQVPTNTPIDGSPGTGRCCNCHCDSCSSSKHLKELLDKELEYREQQAARCIDNLKSEKDYYMREYHKILEQMKNVPSRPSSSRIDKNNELVQKLSEQEQTLALLEHKNRMLSKEKFDLISKLDSVRDLPDTSTDGPCLKANCKRTERERDLLRSDLERIEEERDILRSKLKNVSEGQINEQERLKKRLLDAEDQIHKLEQERRELIQNQGTRRSAIDTLEEQCETLKNQLRTAQNELNQQRALYNQLKTLHEQTDRSLSDTQSKLIQVESELASALENLKRREQDRGTVSKEVDLLKNDIQIMKSQLAQIDQEKDELLVALDDKTEKLAMMEHELKSREKTISSLESAVNEMKRKLG</sequence>
<feature type="coiled-coil region" evidence="5">
    <location>
        <begin position="551"/>
        <end position="578"/>
    </location>
</feature>
<keyword evidence="3" id="KW-0206">Cytoskeleton</keyword>
<dbReference type="InterPro" id="IPR051877">
    <property type="entry name" value="Centriole_BasalBody_StrucProt"/>
</dbReference>
<name>A0A139WJ36_TRICA</name>
<proteinExistence type="inferred from homology"/>
<keyword evidence="2" id="KW-0963">Cytoplasm</keyword>
<reference evidence="7 8" key="1">
    <citation type="journal article" date="2008" name="Nature">
        <title>The genome of the model beetle and pest Tribolium castaneum.</title>
        <authorList>
            <consortium name="Tribolium Genome Sequencing Consortium"/>
            <person name="Richards S."/>
            <person name="Gibbs R.A."/>
            <person name="Weinstock G.M."/>
            <person name="Brown S.J."/>
            <person name="Denell R."/>
            <person name="Beeman R.W."/>
            <person name="Gibbs R."/>
            <person name="Beeman R.W."/>
            <person name="Brown S.J."/>
            <person name="Bucher G."/>
            <person name="Friedrich M."/>
            <person name="Grimmelikhuijzen C.J."/>
            <person name="Klingler M."/>
            <person name="Lorenzen M."/>
            <person name="Richards S."/>
            <person name="Roth S."/>
            <person name="Schroder R."/>
            <person name="Tautz D."/>
            <person name="Zdobnov E.M."/>
            <person name="Muzny D."/>
            <person name="Gibbs R.A."/>
            <person name="Weinstock G.M."/>
            <person name="Attaway T."/>
            <person name="Bell S."/>
            <person name="Buhay C.J."/>
            <person name="Chandrabose M.N."/>
            <person name="Chavez D."/>
            <person name="Clerk-Blankenburg K.P."/>
            <person name="Cree A."/>
            <person name="Dao M."/>
            <person name="Davis C."/>
            <person name="Chacko J."/>
            <person name="Dinh H."/>
            <person name="Dugan-Rocha S."/>
            <person name="Fowler G."/>
            <person name="Garner T.T."/>
            <person name="Garnes J."/>
            <person name="Gnirke A."/>
            <person name="Hawes A."/>
            <person name="Hernandez J."/>
            <person name="Hines S."/>
            <person name="Holder M."/>
            <person name="Hume J."/>
            <person name="Jhangiani S.N."/>
            <person name="Joshi V."/>
            <person name="Khan Z.M."/>
            <person name="Jackson L."/>
            <person name="Kovar C."/>
            <person name="Kowis A."/>
            <person name="Lee S."/>
            <person name="Lewis L.R."/>
            <person name="Margolis J."/>
            <person name="Morgan M."/>
            <person name="Nazareth L.V."/>
            <person name="Nguyen N."/>
            <person name="Okwuonu G."/>
            <person name="Parker D."/>
            <person name="Richards S."/>
            <person name="Ruiz S.J."/>
            <person name="Santibanez J."/>
            <person name="Savard J."/>
            <person name="Scherer S.E."/>
            <person name="Schneider B."/>
            <person name="Sodergren E."/>
            <person name="Tautz D."/>
            <person name="Vattahil S."/>
            <person name="Villasana D."/>
            <person name="White C.S."/>
            <person name="Wright R."/>
            <person name="Park Y."/>
            <person name="Beeman R.W."/>
            <person name="Lord J."/>
            <person name="Oppert B."/>
            <person name="Lorenzen M."/>
            <person name="Brown S."/>
            <person name="Wang L."/>
            <person name="Savard J."/>
            <person name="Tautz D."/>
            <person name="Richards S."/>
            <person name="Weinstock G."/>
            <person name="Gibbs R.A."/>
            <person name="Liu Y."/>
            <person name="Worley K."/>
            <person name="Weinstock G."/>
            <person name="Elsik C.G."/>
            <person name="Reese J.T."/>
            <person name="Elhaik E."/>
            <person name="Landan G."/>
            <person name="Graur D."/>
            <person name="Arensburger P."/>
            <person name="Atkinson P."/>
            <person name="Beeman R.W."/>
            <person name="Beidler J."/>
            <person name="Brown S.J."/>
            <person name="Demuth J.P."/>
            <person name="Drury D.W."/>
            <person name="Du Y.Z."/>
            <person name="Fujiwara H."/>
            <person name="Lorenzen M."/>
            <person name="Maselli V."/>
            <person name="Osanai M."/>
            <person name="Park Y."/>
            <person name="Robertson H.M."/>
            <person name="Tu Z."/>
            <person name="Wang J.J."/>
            <person name="Wang S."/>
            <person name="Richards S."/>
            <person name="Song H."/>
            <person name="Zhang L."/>
            <person name="Sodergren E."/>
            <person name="Werner D."/>
            <person name="Stanke M."/>
            <person name="Morgenstern B."/>
            <person name="Solovyev V."/>
            <person name="Kosarev P."/>
            <person name="Brown G."/>
            <person name="Chen H.C."/>
            <person name="Ermolaeva O."/>
            <person name="Hlavina W."/>
            <person name="Kapustin Y."/>
            <person name="Kiryutin B."/>
            <person name="Kitts P."/>
            <person name="Maglott D."/>
            <person name="Pruitt K."/>
            <person name="Sapojnikov V."/>
            <person name="Souvorov A."/>
            <person name="Mackey A.J."/>
            <person name="Waterhouse R.M."/>
            <person name="Wyder S."/>
            <person name="Zdobnov E.M."/>
            <person name="Zdobnov E.M."/>
            <person name="Wyder S."/>
            <person name="Kriventseva E.V."/>
            <person name="Kadowaki T."/>
            <person name="Bork P."/>
            <person name="Aranda M."/>
            <person name="Bao R."/>
            <person name="Beermann A."/>
            <person name="Berns N."/>
            <person name="Bolognesi R."/>
            <person name="Bonneton F."/>
            <person name="Bopp D."/>
            <person name="Brown S.J."/>
            <person name="Bucher G."/>
            <person name="Butts T."/>
            <person name="Chaumot A."/>
            <person name="Denell R.E."/>
            <person name="Ferrier D.E."/>
            <person name="Friedrich M."/>
            <person name="Gordon C.M."/>
            <person name="Jindra M."/>
            <person name="Klingler M."/>
            <person name="Lan Q."/>
            <person name="Lattorff H.M."/>
            <person name="Laudet V."/>
            <person name="von Levetsow C."/>
            <person name="Liu Z."/>
            <person name="Lutz R."/>
            <person name="Lynch J.A."/>
            <person name="da Fonseca R.N."/>
            <person name="Posnien N."/>
            <person name="Reuter R."/>
            <person name="Roth S."/>
            <person name="Savard J."/>
            <person name="Schinko J.B."/>
            <person name="Schmitt C."/>
            <person name="Schoppmeier M."/>
            <person name="Schroder R."/>
            <person name="Shippy T.D."/>
            <person name="Simonnet F."/>
            <person name="Marques-Souza H."/>
            <person name="Tautz D."/>
            <person name="Tomoyasu Y."/>
            <person name="Trauner J."/>
            <person name="Van der Zee M."/>
            <person name="Vervoort M."/>
            <person name="Wittkopp N."/>
            <person name="Wimmer E.A."/>
            <person name="Yang X."/>
            <person name="Jones A.K."/>
            <person name="Sattelle D.B."/>
            <person name="Ebert P.R."/>
            <person name="Nelson D."/>
            <person name="Scott J.G."/>
            <person name="Beeman R.W."/>
            <person name="Muthukrishnan S."/>
            <person name="Kramer K.J."/>
            <person name="Arakane Y."/>
            <person name="Beeman R.W."/>
            <person name="Zhu Q."/>
            <person name="Hogenkamp D."/>
            <person name="Dixit R."/>
            <person name="Oppert B."/>
            <person name="Jiang H."/>
            <person name="Zou Z."/>
            <person name="Marshall J."/>
            <person name="Elpidina E."/>
            <person name="Vinokurov K."/>
            <person name="Oppert C."/>
            <person name="Zou Z."/>
            <person name="Evans J."/>
            <person name="Lu Z."/>
            <person name="Zhao P."/>
            <person name="Sumathipala N."/>
            <person name="Altincicek B."/>
            <person name="Vilcinskas A."/>
            <person name="Williams M."/>
            <person name="Hultmark D."/>
            <person name="Hetru C."/>
            <person name="Jiang H."/>
            <person name="Grimmelikhuijzen C.J."/>
            <person name="Hauser F."/>
            <person name="Cazzamali G."/>
            <person name="Williamson M."/>
            <person name="Park Y."/>
            <person name="Li B."/>
            <person name="Tanaka Y."/>
            <person name="Predel R."/>
            <person name="Neupert S."/>
            <person name="Schachtner J."/>
            <person name="Verleyen P."/>
            <person name="Raible F."/>
            <person name="Bork P."/>
            <person name="Friedrich M."/>
            <person name="Walden K.K."/>
            <person name="Robertson H.M."/>
            <person name="Angeli S."/>
            <person name="Foret S."/>
            <person name="Bucher G."/>
            <person name="Schuetz S."/>
            <person name="Maleszka R."/>
            <person name="Wimmer E.A."/>
            <person name="Beeman R.W."/>
            <person name="Lorenzen M."/>
            <person name="Tomoyasu Y."/>
            <person name="Miller S.C."/>
            <person name="Grossmann D."/>
            <person name="Bucher G."/>
        </authorList>
    </citation>
    <scope>NUCLEOTIDE SEQUENCE [LARGE SCALE GENOMIC DNA]</scope>
    <source>
        <strain evidence="7 8">Georgia GA2</strain>
    </source>
</reference>
<dbReference type="AlphaFoldDB" id="A0A139WJ36"/>
<evidence type="ECO:0000313" key="7">
    <source>
        <dbReference type="EMBL" id="KYB28000.1"/>
    </source>
</evidence>
<accession>A0A139WJ36</accession>
<dbReference type="PANTHER" id="PTHR20544:SF0">
    <property type="entry name" value="NUCLEOPROTEIN TPR_MLP1 DOMAIN-CONTAINING PROTEIN"/>
    <property type="match status" value="1"/>
</dbReference>
<keyword evidence="5" id="KW-0175">Coiled coil</keyword>
<evidence type="ECO:0000256" key="6">
    <source>
        <dbReference type="SAM" id="MobiDB-lite"/>
    </source>
</evidence>
<evidence type="ECO:0000256" key="2">
    <source>
        <dbReference type="ARBA" id="ARBA00022490"/>
    </source>
</evidence>
<organism evidence="7 8">
    <name type="scientific">Tribolium castaneum</name>
    <name type="common">Red flour beetle</name>
    <dbReference type="NCBI Taxonomy" id="7070"/>
    <lineage>
        <taxon>Eukaryota</taxon>
        <taxon>Metazoa</taxon>
        <taxon>Ecdysozoa</taxon>
        <taxon>Arthropoda</taxon>
        <taxon>Hexapoda</taxon>
        <taxon>Insecta</taxon>
        <taxon>Pterygota</taxon>
        <taxon>Neoptera</taxon>
        <taxon>Endopterygota</taxon>
        <taxon>Coleoptera</taxon>
        <taxon>Polyphaga</taxon>
        <taxon>Cucujiformia</taxon>
        <taxon>Tenebrionidae</taxon>
        <taxon>Tenebrionidae incertae sedis</taxon>
        <taxon>Tribolium</taxon>
    </lineage>
</organism>
<comment type="similarity">
    <text evidence="4">Belongs to the CEP135/TSGA10 family.</text>
</comment>
<comment type="subcellular location">
    <subcellularLocation>
        <location evidence="1">Cytoplasm</location>
        <location evidence="1">Cytoskeleton</location>
        <location evidence="1">Microtubule organizing center</location>
        <location evidence="1">Centrosome</location>
        <location evidence="1">Centriole</location>
    </subcellularLocation>
</comment>
<gene>
    <name evidence="7" type="primary">AUGUSTUS-3.0.2_31105</name>
    <name evidence="7" type="ORF">TcasGA2_TC031105</name>
</gene>
<feature type="region of interest" description="Disordered" evidence="6">
    <location>
        <begin position="426"/>
        <end position="473"/>
    </location>
</feature>
<reference evidence="7 8" key="2">
    <citation type="journal article" date="2010" name="Nucleic Acids Res.">
        <title>BeetleBase in 2010: revisions to provide comprehensive genomic information for Tribolium castaneum.</title>
        <authorList>
            <person name="Kim H.S."/>
            <person name="Murphy T."/>
            <person name="Xia J."/>
            <person name="Caragea D."/>
            <person name="Park Y."/>
            <person name="Beeman R.W."/>
            <person name="Lorenzen M.D."/>
            <person name="Butcher S."/>
            <person name="Manak J.R."/>
            <person name="Brown S.J."/>
        </authorList>
    </citation>
    <scope>NUCLEOTIDE SEQUENCE [LARGE SCALE GENOMIC DNA]</scope>
    <source>
        <strain evidence="7 8">Georgia GA2</strain>
    </source>
</reference>
<feature type="coiled-coil region" evidence="5">
    <location>
        <begin position="175"/>
        <end position="212"/>
    </location>
</feature>
<evidence type="ECO:0000256" key="3">
    <source>
        <dbReference type="ARBA" id="ARBA00023212"/>
    </source>
</evidence>
<dbReference type="SUPFAM" id="SSF57997">
    <property type="entry name" value="Tropomyosin"/>
    <property type="match status" value="1"/>
</dbReference>
<evidence type="ECO:0000256" key="4">
    <source>
        <dbReference type="ARBA" id="ARBA00038123"/>
    </source>
</evidence>
<evidence type="ECO:0000313" key="8">
    <source>
        <dbReference type="Proteomes" id="UP000007266"/>
    </source>
</evidence>
<dbReference type="PhylomeDB" id="A0A139WJ36"/>
<dbReference type="Gene3D" id="1.10.287.1490">
    <property type="match status" value="1"/>
</dbReference>
<feature type="compositionally biased region" description="Basic residues" evidence="6">
    <location>
        <begin position="442"/>
        <end position="455"/>
    </location>
</feature>
<feature type="coiled-coil region" evidence="5">
    <location>
        <begin position="78"/>
        <end position="137"/>
    </location>
</feature>